<dbReference type="PANTHER" id="PTHR37422">
    <property type="entry name" value="TEICHURONIC ACID BIOSYNTHESIS PROTEIN TUAE"/>
    <property type="match status" value="1"/>
</dbReference>
<feature type="transmembrane region" description="Helical" evidence="5">
    <location>
        <begin position="229"/>
        <end position="248"/>
    </location>
</feature>
<dbReference type="EMBL" id="CP093245">
    <property type="protein sequence ID" value="UNH30719.1"/>
    <property type="molecule type" value="Genomic_DNA"/>
</dbReference>
<dbReference type="GO" id="GO:0016874">
    <property type="term" value="F:ligase activity"/>
    <property type="evidence" value="ECO:0007669"/>
    <property type="project" value="UniProtKB-KW"/>
</dbReference>
<dbReference type="RefSeq" id="WP_241542195.1">
    <property type="nucleotide sequence ID" value="NZ_CAWQWN010000001.1"/>
</dbReference>
<name>A0A9Q8Q296_9GAMM</name>
<feature type="transmembrane region" description="Helical" evidence="5">
    <location>
        <begin position="167"/>
        <end position="183"/>
    </location>
</feature>
<evidence type="ECO:0000256" key="4">
    <source>
        <dbReference type="ARBA" id="ARBA00023136"/>
    </source>
</evidence>
<feature type="transmembrane region" description="Helical" evidence="5">
    <location>
        <begin position="126"/>
        <end position="147"/>
    </location>
</feature>
<feature type="transmembrane region" description="Helical" evidence="5">
    <location>
        <begin position="12"/>
        <end position="31"/>
    </location>
</feature>
<dbReference type="AlphaFoldDB" id="A0A9Q8Q296"/>
<evidence type="ECO:0000313" key="8">
    <source>
        <dbReference type="Proteomes" id="UP000829116"/>
    </source>
</evidence>
<evidence type="ECO:0000256" key="5">
    <source>
        <dbReference type="SAM" id="Phobius"/>
    </source>
</evidence>
<sequence length="417" mass="48283">MFSIINKDYFLSLYNKTLVFVFVGFFFVNGITRYKHIFFYIMILTCLYYLACDFKFILGKLNNKITYLLLIFSFFLYLSVSYSLLPLSSYKAVNNILLNYGLLSILVIFTILLYKESKESISKLIFYSFIFSLVINILIELVRYYIAYNQNRTLPFTTYDFRGVSDVLVFSFAGLLVSWITLKGMSKIYFLFFSLLFLFVFLGTLSRGAWLAAFVGLIFFIIIFKPWKLVLLGTALLFISLISLKVLYPDTSKLLFHKLEQTSSSHRYENGTQGTAFELIKNNPLLGYGFGDRVYIEKYNSVVDEHPKWIFRESLGPHNIWLYIWFGTGVLGLISFILLVGYSIYTTALGMINNKENKNIFIAYFILFISVFCFYVVRGMFEQAYIKPLGLALGLLVALYNADFINKAKNTKGESNE</sequence>
<accession>A0A9Q8Q296</accession>
<feature type="transmembrane region" description="Helical" evidence="5">
    <location>
        <begin position="97"/>
        <end position="114"/>
    </location>
</feature>
<keyword evidence="3 5" id="KW-1133">Transmembrane helix</keyword>
<reference evidence="7" key="1">
    <citation type="submission" date="2022-03" db="EMBL/GenBank/DDBJ databases">
        <title>ESBL-producing Moellerella wisconsensis and Escherichia marmotae isolated from wild game meat.</title>
        <authorList>
            <person name="Biggel M."/>
        </authorList>
    </citation>
    <scope>NUCLEOTIDE SEQUENCE</scope>
    <source>
        <strain evidence="7">W51</strain>
    </source>
</reference>
<dbReference type="NCBIfam" id="NF012031">
    <property type="entry name" value="PRK15487.1"/>
    <property type="match status" value="1"/>
</dbReference>
<dbReference type="Pfam" id="PF04932">
    <property type="entry name" value="Wzy_C"/>
    <property type="match status" value="1"/>
</dbReference>
<protein>
    <submittedName>
        <fullName evidence="7">O-antigen ligase RfaL</fullName>
    </submittedName>
</protein>
<evidence type="ECO:0000256" key="2">
    <source>
        <dbReference type="ARBA" id="ARBA00022692"/>
    </source>
</evidence>
<dbReference type="InterPro" id="IPR051533">
    <property type="entry name" value="WaaL-like"/>
</dbReference>
<dbReference type="InterPro" id="IPR007016">
    <property type="entry name" value="O-antigen_ligase-rel_domated"/>
</dbReference>
<feature type="domain" description="O-antigen ligase-related" evidence="6">
    <location>
        <begin position="193"/>
        <end position="337"/>
    </location>
</feature>
<dbReference type="PANTHER" id="PTHR37422:SF17">
    <property type="entry name" value="O-ANTIGEN LIGASE"/>
    <property type="match status" value="1"/>
</dbReference>
<feature type="transmembrane region" description="Helical" evidence="5">
    <location>
        <begin position="384"/>
        <end position="402"/>
    </location>
</feature>
<keyword evidence="7" id="KW-0436">Ligase</keyword>
<evidence type="ECO:0000259" key="6">
    <source>
        <dbReference type="Pfam" id="PF04932"/>
    </source>
</evidence>
<dbReference type="GO" id="GO:0016020">
    <property type="term" value="C:membrane"/>
    <property type="evidence" value="ECO:0007669"/>
    <property type="project" value="UniProtKB-SubCell"/>
</dbReference>
<dbReference type="Proteomes" id="UP000829116">
    <property type="component" value="Chromosome"/>
</dbReference>
<evidence type="ECO:0000313" key="7">
    <source>
        <dbReference type="EMBL" id="UNH30719.1"/>
    </source>
</evidence>
<evidence type="ECO:0000256" key="1">
    <source>
        <dbReference type="ARBA" id="ARBA00004141"/>
    </source>
</evidence>
<gene>
    <name evidence="7" type="primary">rfaL</name>
    <name evidence="7" type="ORF">MNY72_15695</name>
</gene>
<organism evidence="7 8">
    <name type="scientific">Moellerella wisconsensis</name>
    <dbReference type="NCBI Taxonomy" id="158849"/>
    <lineage>
        <taxon>Bacteria</taxon>
        <taxon>Pseudomonadati</taxon>
        <taxon>Pseudomonadota</taxon>
        <taxon>Gammaproteobacteria</taxon>
        <taxon>Enterobacterales</taxon>
        <taxon>Morganellaceae</taxon>
        <taxon>Moellerella</taxon>
    </lineage>
</organism>
<feature type="transmembrane region" description="Helical" evidence="5">
    <location>
        <begin position="190"/>
        <end position="223"/>
    </location>
</feature>
<proteinExistence type="predicted"/>
<feature type="transmembrane region" description="Helical" evidence="5">
    <location>
        <begin position="320"/>
        <end position="345"/>
    </location>
</feature>
<keyword evidence="2 5" id="KW-0812">Transmembrane</keyword>
<feature type="transmembrane region" description="Helical" evidence="5">
    <location>
        <begin position="360"/>
        <end position="377"/>
    </location>
</feature>
<feature type="transmembrane region" description="Helical" evidence="5">
    <location>
        <begin position="37"/>
        <end position="58"/>
    </location>
</feature>
<keyword evidence="4 5" id="KW-0472">Membrane</keyword>
<evidence type="ECO:0000256" key="3">
    <source>
        <dbReference type="ARBA" id="ARBA00022989"/>
    </source>
</evidence>
<comment type="subcellular location">
    <subcellularLocation>
        <location evidence="1">Membrane</location>
        <topology evidence="1">Multi-pass membrane protein</topology>
    </subcellularLocation>
</comment>
<feature type="transmembrane region" description="Helical" evidence="5">
    <location>
        <begin position="65"/>
        <end position="85"/>
    </location>
</feature>